<dbReference type="KEGG" id="ccar:109057790"/>
<dbReference type="OrthoDB" id="10382424at2759"/>
<dbReference type="Proteomes" id="UP001155660">
    <property type="component" value="Chromosome A16"/>
</dbReference>
<protein>
    <submittedName>
        <fullName evidence="2">Meprin A subunit beta-like</fullName>
    </submittedName>
</protein>
<feature type="region of interest" description="Disordered" evidence="1">
    <location>
        <begin position="1"/>
        <end position="26"/>
    </location>
</feature>
<evidence type="ECO:0000256" key="1">
    <source>
        <dbReference type="SAM" id="MobiDB-lite"/>
    </source>
</evidence>
<name>A0A9R0BAT6_CYPCA</name>
<dbReference type="AlphaFoldDB" id="A0A9R0BAT6"/>
<gene>
    <name evidence="2" type="primary">LOC109057790</name>
</gene>
<proteinExistence type="predicted"/>
<accession>A0A9R0BAT6</accession>
<sequence>MSSEKSFTTDPTLVSSYGRNDWDNPRNNGTRVVIGNETVYVGIFWGYQYAIMNEDLTKREFIKGGDIIFLFSMQGFNARLYQL</sequence>
<dbReference type="RefSeq" id="XP_042628373.1">
    <property type="nucleotide sequence ID" value="XM_042772439.1"/>
</dbReference>
<organism evidence="2">
    <name type="scientific">Cyprinus carpio</name>
    <name type="common">Common carp</name>
    <dbReference type="NCBI Taxonomy" id="7962"/>
    <lineage>
        <taxon>Eukaryota</taxon>
        <taxon>Metazoa</taxon>
        <taxon>Chordata</taxon>
        <taxon>Craniata</taxon>
        <taxon>Vertebrata</taxon>
        <taxon>Euteleostomi</taxon>
        <taxon>Actinopterygii</taxon>
        <taxon>Neopterygii</taxon>
        <taxon>Teleostei</taxon>
        <taxon>Ostariophysi</taxon>
        <taxon>Cypriniformes</taxon>
        <taxon>Cyprinidae</taxon>
        <taxon>Cyprininae</taxon>
        <taxon>Cyprinus</taxon>
    </lineage>
</organism>
<reference evidence="2" key="1">
    <citation type="submission" date="2025-08" db="UniProtKB">
        <authorList>
            <consortium name="RefSeq"/>
        </authorList>
    </citation>
    <scope>IDENTIFICATION</scope>
    <source>
        <tissue evidence="2">Muscle</tissue>
    </source>
</reference>
<evidence type="ECO:0000313" key="2">
    <source>
        <dbReference type="RefSeq" id="XP_042628373.1"/>
    </source>
</evidence>
<feature type="compositionally biased region" description="Polar residues" evidence="1">
    <location>
        <begin position="1"/>
        <end position="18"/>
    </location>
</feature>
<dbReference type="GeneID" id="109057790"/>